<dbReference type="AlphaFoldDB" id="J9D2H8"/>
<keyword evidence="2" id="KW-1185">Reference proteome</keyword>
<dbReference type="Proteomes" id="UP000003163">
    <property type="component" value="Unassembled WGS sequence"/>
</dbReference>
<dbReference type="EMBL" id="AFBI03000004">
    <property type="protein sequence ID" value="EJW01784.1"/>
    <property type="molecule type" value="Genomic_DNA"/>
</dbReference>
<reference evidence="1 2" key="1">
    <citation type="submission" date="2011-08" db="EMBL/GenBank/DDBJ databases">
        <authorList>
            <person name="Liu Z.J."/>
            <person name="Shi F.L."/>
            <person name="Lu J.Q."/>
            <person name="Li M."/>
            <person name="Wang Z.L."/>
        </authorList>
    </citation>
    <scope>NUCLEOTIDE SEQUENCE [LARGE SCALE GENOMIC DNA]</scope>
    <source>
        <strain evidence="1 2">USNM 41457</strain>
    </source>
</reference>
<name>J9D2H8_EDHAE</name>
<evidence type="ECO:0000313" key="1">
    <source>
        <dbReference type="EMBL" id="EJW01784.1"/>
    </source>
</evidence>
<protein>
    <submittedName>
        <fullName evidence="1">Uncharacterized protein</fullName>
    </submittedName>
</protein>
<organism evidence="1 2">
    <name type="scientific">Edhazardia aedis (strain USNM 41457)</name>
    <name type="common">Microsporidian parasite</name>
    <dbReference type="NCBI Taxonomy" id="1003232"/>
    <lineage>
        <taxon>Eukaryota</taxon>
        <taxon>Fungi</taxon>
        <taxon>Fungi incertae sedis</taxon>
        <taxon>Microsporidia</taxon>
        <taxon>Edhazardia</taxon>
    </lineage>
</organism>
<proteinExistence type="predicted"/>
<gene>
    <name evidence="1" type="ORF">EDEG_00375</name>
</gene>
<evidence type="ECO:0000313" key="2">
    <source>
        <dbReference type="Proteomes" id="UP000003163"/>
    </source>
</evidence>
<sequence length="110" mass="12837">MFGDMKKIMRFLIQIFLLKSIITCLGFFDVEGTIALKNNQTFLPRTDDNNLTSKQAQLITPEKMETAKKIARLEAAQFLARHKPDNLWMERNFGREFSNLVARRDAQSIW</sequence>
<comment type="caution">
    <text evidence="1">The sequence shown here is derived from an EMBL/GenBank/DDBJ whole genome shotgun (WGS) entry which is preliminary data.</text>
</comment>
<dbReference type="HOGENOM" id="CLU_2171028_0_0_1"/>
<dbReference type="VEuPathDB" id="MicrosporidiaDB:EDEG_00375"/>
<reference evidence="2" key="2">
    <citation type="submission" date="2015-07" db="EMBL/GenBank/DDBJ databases">
        <title>Contrasting host-pathogen interactions and genome evolution in two generalist and specialist microsporidian pathogens of mosquitoes.</title>
        <authorList>
            <consortium name="The Broad Institute Genomics Platform"/>
            <consortium name="The Broad Institute Genome Sequencing Center for Infectious Disease"/>
            <person name="Cuomo C.A."/>
            <person name="Sanscrainte N.D."/>
            <person name="Goldberg J.M."/>
            <person name="Heiman D."/>
            <person name="Young S."/>
            <person name="Zeng Q."/>
            <person name="Becnel J.J."/>
            <person name="Birren B.W."/>
        </authorList>
    </citation>
    <scope>NUCLEOTIDE SEQUENCE [LARGE SCALE GENOMIC DNA]</scope>
    <source>
        <strain evidence="2">USNM 41457</strain>
    </source>
</reference>
<accession>J9D2H8</accession>
<dbReference type="InParanoid" id="J9D2H8"/>